<dbReference type="Pfam" id="PF05359">
    <property type="entry name" value="DUF748"/>
    <property type="match status" value="1"/>
</dbReference>
<keyword evidence="2" id="KW-0472">Membrane</keyword>
<name>A0ABW2IDR5_9BURK</name>
<feature type="transmembrane region" description="Helical" evidence="2">
    <location>
        <begin position="21"/>
        <end position="44"/>
    </location>
</feature>
<dbReference type="InterPro" id="IPR008023">
    <property type="entry name" value="DUF748"/>
</dbReference>
<feature type="region of interest" description="Disordered" evidence="1">
    <location>
        <begin position="1112"/>
        <end position="1133"/>
    </location>
</feature>
<dbReference type="EMBL" id="JBHTBU010000002">
    <property type="protein sequence ID" value="MFC7289203.1"/>
    <property type="molecule type" value="Genomic_DNA"/>
</dbReference>
<dbReference type="InterPro" id="IPR036737">
    <property type="entry name" value="OmpA-like_sf"/>
</dbReference>
<dbReference type="RefSeq" id="WP_382272532.1">
    <property type="nucleotide sequence ID" value="NZ_JBHTBU010000002.1"/>
</dbReference>
<comment type="caution">
    <text evidence="3">The sequence shown here is derived from an EMBL/GenBank/DDBJ whole genome shotgun (WGS) entry which is preliminary data.</text>
</comment>
<keyword evidence="2" id="KW-0812">Transmembrane</keyword>
<gene>
    <name evidence="3" type="ORF">ACFQPC_14235</name>
</gene>
<dbReference type="PANTHER" id="PTHR30441:SF8">
    <property type="entry name" value="DUF748 DOMAIN-CONTAINING PROTEIN"/>
    <property type="match status" value="1"/>
</dbReference>
<dbReference type="Gene3D" id="3.30.1330.60">
    <property type="entry name" value="OmpA-like domain"/>
    <property type="match status" value="1"/>
</dbReference>
<feature type="compositionally biased region" description="Low complexity" evidence="1">
    <location>
        <begin position="356"/>
        <end position="399"/>
    </location>
</feature>
<evidence type="ECO:0000256" key="1">
    <source>
        <dbReference type="SAM" id="MobiDB-lite"/>
    </source>
</evidence>
<protein>
    <submittedName>
        <fullName evidence="3">DUF748 domain-containing protein</fullName>
    </submittedName>
</protein>
<feature type="region of interest" description="Disordered" evidence="1">
    <location>
        <begin position="699"/>
        <end position="723"/>
    </location>
</feature>
<organism evidence="3 4">
    <name type="scientific">Herminiimonas glaciei</name>
    <dbReference type="NCBI Taxonomy" id="523788"/>
    <lineage>
        <taxon>Bacteria</taxon>
        <taxon>Pseudomonadati</taxon>
        <taxon>Pseudomonadota</taxon>
        <taxon>Betaproteobacteria</taxon>
        <taxon>Burkholderiales</taxon>
        <taxon>Oxalobacteraceae</taxon>
        <taxon>Herminiimonas</taxon>
    </lineage>
</organism>
<dbReference type="PANTHER" id="PTHR30441">
    <property type="entry name" value="DUF748 DOMAIN-CONTAINING PROTEIN"/>
    <property type="match status" value="1"/>
</dbReference>
<proteinExistence type="predicted"/>
<feature type="compositionally biased region" description="Low complexity" evidence="1">
    <location>
        <begin position="1112"/>
        <end position="1125"/>
    </location>
</feature>
<evidence type="ECO:0000313" key="3">
    <source>
        <dbReference type="EMBL" id="MFC7289203.1"/>
    </source>
</evidence>
<reference evidence="4" key="1">
    <citation type="journal article" date="2019" name="Int. J. Syst. Evol. Microbiol.">
        <title>The Global Catalogue of Microorganisms (GCM) 10K type strain sequencing project: providing services to taxonomists for standard genome sequencing and annotation.</title>
        <authorList>
            <consortium name="The Broad Institute Genomics Platform"/>
            <consortium name="The Broad Institute Genome Sequencing Center for Infectious Disease"/>
            <person name="Wu L."/>
            <person name="Ma J."/>
        </authorList>
    </citation>
    <scope>NUCLEOTIDE SEQUENCE [LARGE SCALE GENOMIC DNA]</scope>
    <source>
        <strain evidence="4">KACC 12508</strain>
    </source>
</reference>
<evidence type="ECO:0000256" key="2">
    <source>
        <dbReference type="SAM" id="Phobius"/>
    </source>
</evidence>
<accession>A0ABW2IDR5</accession>
<sequence length="1133" mass="121691">MPNARTEQLTQSVRNFSGKPVVRRTLIGLLAFIVLIGLFGYFALPGIIKSQAEQIITEKLHRQTSIGKVEVNPYAMRLTIHDMKLMEPEGDVTFASFEKLMVNVSYKSLLRFAPVIEQVQLSTPYVHLVRKDAASTNIDDIIELINSQPPSPEPARFSAFNIEIDKGHIELDDKTAQTKHEITDLKLGVPFISSLPSQVEVYVEPLLSANVNGSPMLIKGKAHPFADPVNAVVDLNLDDVDLTDYLKYVPGTPHFKVPSAKLDVHLTADFRQEKEKAPALLISGNIKLKALQLNDQNDKSIVKLPELAVTLNEAKVLSERFEIAKLEINGVEADITRNANGQFNFDNLLTPPTPSKTAAANKPVATPAAPVPASADTAAKTADSAPAADSTTAAAPAKATSKAPAAFTLALGELAINNAALRYSDAQGERPVNASIEKFNLAVSKVEVDTGKKAVTVEEVSSDQADFDLLQGKVRSNAAPAKKGSGDSPAKAAAKTNDAPYTVDINKIAISNWSARLEDRSLPKAAVTTIAPLTLSLQNLSTKANTRGQLDLKAAVNKNGQLAINGSVGMTPLHTDLALDFKSVDIMQLQPYFTDQVNILLTRADVSGKGKLQIDQGKGDALVGGFKGDLTVGNLATIDKLSSNDFLRWKSLYFGGMDVRLAPFALSIDQVSLSDFFARIIIDPTGRINLQDVKRSETVGQKSVTEENKPAAPNPPVASSKTVVLPPPAKAASDIPPIKIKKLTLQGGQIRFTDNFIKPNYTANLMKFGGTVSGLSSDPNSNANVDLKGQVNSAPLAIAGSVNPLKGDLTLDLKAEVHGMELAPLSPYSGRYIGYGIEKGKLSFEVAYKVQDRVLSAQNRLILEQLTLGDKVEGSTAGNLPVNFALALLRDRNGVIDINLPIGGSLDDPQFSIGGIIVKVIVNLITKAVTAPFALIGSLFGGGEELSNLEFAVGRANIDDTGESKLKSMAKMLTDRPALKLEITGRTDPEADREGLKQASIDRKVRALKLKDMVSRGQSGDIESLTITPQEYPALLKRVYSAEKFPKPRNMIGLQKDIPVDEMEKLMVTNTTVSDDDLTALANRRAQAVKDWLLQTGKIPEDRLFLLASKSGAGAAKEGTASAKASRVDFSLK</sequence>
<feature type="region of interest" description="Disordered" evidence="1">
    <location>
        <begin position="349"/>
        <end position="399"/>
    </location>
</feature>
<evidence type="ECO:0000313" key="4">
    <source>
        <dbReference type="Proteomes" id="UP001596542"/>
    </source>
</evidence>
<dbReference type="Proteomes" id="UP001596542">
    <property type="component" value="Unassembled WGS sequence"/>
</dbReference>
<dbReference type="InterPro" id="IPR052894">
    <property type="entry name" value="AsmA-related"/>
</dbReference>
<keyword evidence="2" id="KW-1133">Transmembrane helix</keyword>
<keyword evidence="4" id="KW-1185">Reference proteome</keyword>